<proteinExistence type="predicted"/>
<gene>
    <name evidence="1" type="ORF">ABB55_08070</name>
</gene>
<dbReference type="AlphaFoldDB" id="A0A0P6W1W7"/>
<name>A0A0P6W1W7_9HYPH</name>
<reference evidence="1 2" key="1">
    <citation type="submission" date="2015-09" db="EMBL/GenBank/DDBJ databases">
        <authorList>
            <person name="Jackson K.R."/>
            <person name="Lunt B.L."/>
            <person name="Fisher J.N.B."/>
            <person name="Gardner A.V."/>
            <person name="Bailey M.E."/>
            <person name="Deus L.M."/>
            <person name="Earl A.S."/>
            <person name="Gibby P.D."/>
            <person name="Hartmann K.A."/>
            <person name="Liu J.E."/>
            <person name="Manci A.M."/>
            <person name="Nielsen D.A."/>
            <person name="Solomon M.B."/>
            <person name="Breakwell D.P."/>
            <person name="Burnett S.H."/>
            <person name="Grose J.H."/>
        </authorList>
    </citation>
    <scope>NUCLEOTIDE SEQUENCE [LARGE SCALE GENOMIC DNA]</scope>
    <source>
        <strain evidence="1 2">16</strain>
    </source>
</reference>
<comment type="caution">
    <text evidence="1">The sequence shown here is derived from an EMBL/GenBank/DDBJ whole genome shotgun (WGS) entry which is preliminary data.</text>
</comment>
<dbReference type="EMBL" id="LJYW01000001">
    <property type="protein sequence ID" value="KPL52191.1"/>
    <property type="molecule type" value="Genomic_DNA"/>
</dbReference>
<evidence type="ECO:0000313" key="2">
    <source>
        <dbReference type="Proteomes" id="UP000048984"/>
    </source>
</evidence>
<accession>A0A0P6W1W7</accession>
<dbReference type="Proteomes" id="UP000048984">
    <property type="component" value="Unassembled WGS sequence"/>
</dbReference>
<sequence>MDESKRINPMEPVSAVRRDALFDKAKLSVDEMTQLIADRVAVLPTVRSVTVADEGAIAVDLVGGKQIEVQAIPVARAFNASMVERQHALDELLKRCA</sequence>
<organism evidence="1 2">
    <name type="scientific">Prosthecodimorpha hirschii</name>
    <dbReference type="NCBI Taxonomy" id="665126"/>
    <lineage>
        <taxon>Bacteria</taxon>
        <taxon>Pseudomonadati</taxon>
        <taxon>Pseudomonadota</taxon>
        <taxon>Alphaproteobacteria</taxon>
        <taxon>Hyphomicrobiales</taxon>
        <taxon>Ancalomicrobiaceae</taxon>
        <taxon>Prosthecodimorpha</taxon>
    </lineage>
</organism>
<protein>
    <submittedName>
        <fullName evidence="1">Uncharacterized protein</fullName>
    </submittedName>
</protein>
<keyword evidence="2" id="KW-1185">Reference proteome</keyword>
<reference evidence="1 2" key="2">
    <citation type="submission" date="2015-10" db="EMBL/GenBank/DDBJ databases">
        <title>Draft Genome Sequence of Prosthecomicrobium hirschii ATCC 27832.</title>
        <authorList>
            <person name="Daniel J."/>
            <person name="Givan S.A."/>
            <person name="Brun Y.V."/>
            <person name="Brown P.J."/>
        </authorList>
    </citation>
    <scope>NUCLEOTIDE SEQUENCE [LARGE SCALE GENOMIC DNA]</scope>
    <source>
        <strain evidence="1 2">16</strain>
    </source>
</reference>
<evidence type="ECO:0000313" key="1">
    <source>
        <dbReference type="EMBL" id="KPL52191.1"/>
    </source>
</evidence>